<evidence type="ECO:0000256" key="2">
    <source>
        <dbReference type="SAM" id="SignalP"/>
    </source>
</evidence>
<evidence type="ECO:0000256" key="1">
    <source>
        <dbReference type="ARBA" id="ARBA00022729"/>
    </source>
</evidence>
<dbReference type="InterPro" id="IPR008969">
    <property type="entry name" value="CarboxyPept-like_regulatory"/>
</dbReference>
<dbReference type="Gene3D" id="2.60.40.1120">
    <property type="entry name" value="Carboxypeptidase-like, regulatory domain"/>
    <property type="match status" value="1"/>
</dbReference>
<keyword evidence="1 2" id="KW-0732">Signal</keyword>
<evidence type="ECO:0000313" key="4">
    <source>
        <dbReference type="Proteomes" id="UP000831113"/>
    </source>
</evidence>
<protein>
    <submittedName>
        <fullName evidence="3">Carboxypeptidase-like regulatory domain-containing protein</fullName>
    </submittedName>
</protein>
<dbReference type="Proteomes" id="UP000831113">
    <property type="component" value="Chromosome"/>
</dbReference>
<name>A0ABY4D274_9BACT</name>
<proteinExistence type="predicted"/>
<dbReference type="SUPFAM" id="SSF49464">
    <property type="entry name" value="Carboxypeptidase regulatory domain-like"/>
    <property type="match status" value="1"/>
</dbReference>
<accession>A0ABY4D274</accession>
<sequence length="732" mass="80002">MALHTSLRVRLLLHSLAVLCLTTTAALAQMPATIRGTVADQTTGDLLLGATVRVAGQPASATATDLDGAFAVPYTPTAQPDTLVVSYVGYRPFRVVLRGVPAAPIAVRLVPASGLTLAQVEVTAKRPIAEDFIVRELDYLTIVTNPAAAADPLLAVRTLPAATTLDESASISLRGSDPTQTGIYLNNVPVYDAVKFAQLTGIGTFGIFSVDLVKSVLVFPSNPPLEFGNAGAGLISLTTDEQRRDKFVQASLGLANSGVLVGRPVGERGMFKAYVNAQNGQLLRAVNPASFRQLTRFGLVDGGAHFATKIGEYGTFKAFGYGLSERYAYRPSAGSPEAYRYRNLRGFYTLSYEQAWPHADLALSHGLGNRRAEDALGNYRTTRRFADYYAAAHYRRYWFDALSTRVGVSYDERRLHLAGQFPVRRDDMSATAPTYAAAFGQGRTLWEAYQYTKFTRGPWVVGAGLRLNALPRPAQPGYGSAQLNMRRNLNIRSFLNLSGGQYTSFTSPDPVYYGFLRTRIRQVALDYSAGSASPDGAILTAAIYAKQERSVLRTNLLGAEVFGQRTFFKRLRADLAAATMHAAPTHYDAADPDARVLALAQRRYDVRFQLKSTLKLVGKWGELGAFAQYRAGAPFTPVLGTTPDPATGSLLPQYAGEVNADYLPNYFRADLTASKFIRRQTNGNTLVLYAVCSNILNIRNVSGYSYTPDYTQALPNYFQRRLLYFGVVKTWQ</sequence>
<dbReference type="RefSeq" id="WP_243799838.1">
    <property type="nucleotide sequence ID" value="NZ_CP094669.1"/>
</dbReference>
<dbReference type="EMBL" id="CP094669">
    <property type="protein sequence ID" value="UOG75600.1"/>
    <property type="molecule type" value="Genomic_DNA"/>
</dbReference>
<keyword evidence="4" id="KW-1185">Reference proteome</keyword>
<dbReference type="InterPro" id="IPR039426">
    <property type="entry name" value="TonB-dep_rcpt-like"/>
</dbReference>
<dbReference type="SUPFAM" id="SSF56935">
    <property type="entry name" value="Porins"/>
    <property type="match status" value="1"/>
</dbReference>
<organism evidence="3 4">
    <name type="scientific">Hymenobacter tibetensis</name>
    <dbReference type="NCBI Taxonomy" id="497967"/>
    <lineage>
        <taxon>Bacteria</taxon>
        <taxon>Pseudomonadati</taxon>
        <taxon>Bacteroidota</taxon>
        <taxon>Cytophagia</taxon>
        <taxon>Cytophagales</taxon>
        <taxon>Hymenobacteraceae</taxon>
        <taxon>Hymenobacter</taxon>
    </lineage>
</organism>
<feature type="chain" id="PRO_5046446630" evidence="2">
    <location>
        <begin position="29"/>
        <end position="732"/>
    </location>
</feature>
<dbReference type="Pfam" id="PF13715">
    <property type="entry name" value="CarbopepD_reg_2"/>
    <property type="match status" value="1"/>
</dbReference>
<gene>
    <name evidence="3" type="ORF">MTX78_03165</name>
</gene>
<feature type="signal peptide" evidence="2">
    <location>
        <begin position="1"/>
        <end position="28"/>
    </location>
</feature>
<dbReference type="PANTHER" id="PTHR30069:SF29">
    <property type="entry name" value="HEMOGLOBIN AND HEMOGLOBIN-HAPTOGLOBIN-BINDING PROTEIN 1-RELATED"/>
    <property type="match status" value="1"/>
</dbReference>
<evidence type="ECO:0000313" key="3">
    <source>
        <dbReference type="EMBL" id="UOG75600.1"/>
    </source>
</evidence>
<dbReference type="PANTHER" id="PTHR30069">
    <property type="entry name" value="TONB-DEPENDENT OUTER MEMBRANE RECEPTOR"/>
    <property type="match status" value="1"/>
</dbReference>
<reference evidence="3 4" key="1">
    <citation type="submission" date="2022-03" db="EMBL/GenBank/DDBJ databases">
        <title>Hymenobactersp. isolated from the air.</title>
        <authorList>
            <person name="Won M."/>
            <person name="Kwon S.-W."/>
        </authorList>
    </citation>
    <scope>NUCLEOTIDE SEQUENCE [LARGE SCALE GENOMIC DNA]</scope>
    <source>
        <strain evidence="3 4">KACC 21982</strain>
    </source>
</reference>